<dbReference type="AlphaFoldDB" id="A0A0P0CI41"/>
<evidence type="ECO:0000313" key="2">
    <source>
        <dbReference type="Proteomes" id="UP000057981"/>
    </source>
</evidence>
<sequence>MPSKNLKLMKMMFKPMYLLFFIIISITSCNNEELFEEPILEEPIEETPVTPEDIIDTVNPITAPCDFDLANAEINSTIVINCVMDLEGKTINIPDNVTIVYEGGSIVNGTLNFSSESIISGDLLNSSLTLGGAKPLLKDPTFNFNPKRWGIVEGVVSDAVALRNRDILEGSFELVKSLGVSTFIIDAMDAYFKVDDENFKGYAYTYAINPPSNFTLKMSENTHLRTQPTNFSNYALISVRDVENVVIDGGNLYGERDEHDYSSGGSHEFGMCLTVSGSKDVTIKNMTITDALGDGIIIDNIGHTYDSFYTYTDNLLIQNNKIIRSRRNGISIVEGKNIVIDGNELVDTGITTSKSSGAAPMWAIDIEPVWENGIKYQIVEYVTIKNNIERGSEKGGFINARGWYITYENNTMENTIAIGETVGSIVRNNIFKNPGKNSNVAIAAGMNDPLGYGNERNYDNEVYGNTITGFPKGIELQDPGIDLHHNTMIDCGRGIDLLNTRDSKVRDNTITSTVTGSDGIGNHVTSYINNVDIFNNTINVQRVPIRFYEVNRSAANIGYNISIRDNDLTSTGNHNSNFAKIRGFDFKNNICHNSGIYLIEASSANVLNNTFGNKQIKVSQNCMDITIKDNIGCVTDDTTSTNIITLSNTCN</sequence>
<dbReference type="InterPro" id="IPR012334">
    <property type="entry name" value="Pectin_lyas_fold"/>
</dbReference>
<dbReference type="Proteomes" id="UP000057981">
    <property type="component" value="Chromosome"/>
</dbReference>
<dbReference type="PROSITE" id="PS51257">
    <property type="entry name" value="PROKAR_LIPOPROTEIN"/>
    <property type="match status" value="1"/>
</dbReference>
<keyword evidence="2" id="KW-1185">Reference proteome</keyword>
<organism evidence="1 2">
    <name type="scientific">Pseudalgibacter alginicilyticus</name>
    <dbReference type="NCBI Taxonomy" id="1736674"/>
    <lineage>
        <taxon>Bacteria</taxon>
        <taxon>Pseudomonadati</taxon>
        <taxon>Bacteroidota</taxon>
        <taxon>Flavobacteriia</taxon>
        <taxon>Flavobacteriales</taxon>
        <taxon>Flavobacteriaceae</taxon>
        <taxon>Pseudalgibacter</taxon>
    </lineage>
</organism>
<proteinExistence type="predicted"/>
<name>A0A0P0CI41_9FLAO</name>
<dbReference type="InterPro" id="IPR006626">
    <property type="entry name" value="PbH1"/>
</dbReference>
<dbReference type="STRING" id="1736674.APS56_02180"/>
<gene>
    <name evidence="1" type="ORF">APS56_02180</name>
</gene>
<dbReference type="SUPFAM" id="SSF51126">
    <property type="entry name" value="Pectin lyase-like"/>
    <property type="match status" value="2"/>
</dbReference>
<accession>A0A0P0CI41</accession>
<protein>
    <submittedName>
        <fullName evidence="1">Uncharacterized protein</fullName>
    </submittedName>
</protein>
<dbReference type="EMBL" id="CP012898">
    <property type="protein sequence ID" value="ALJ04034.1"/>
    <property type="molecule type" value="Genomic_DNA"/>
</dbReference>
<evidence type="ECO:0000313" key="1">
    <source>
        <dbReference type="EMBL" id="ALJ04034.1"/>
    </source>
</evidence>
<reference evidence="1 2" key="1">
    <citation type="submission" date="2015-10" db="EMBL/GenBank/DDBJ databases">
        <authorList>
            <person name="Gilbert D.G."/>
        </authorList>
    </citation>
    <scope>NUCLEOTIDE SEQUENCE [LARGE SCALE GENOMIC DNA]</scope>
    <source>
        <strain evidence="2">HZ-22</strain>
    </source>
</reference>
<dbReference type="InterPro" id="IPR011050">
    <property type="entry name" value="Pectin_lyase_fold/virulence"/>
</dbReference>
<dbReference type="KEGG" id="ahz:APS56_02180"/>
<dbReference type="SMART" id="SM00710">
    <property type="entry name" value="PbH1"/>
    <property type="match status" value="9"/>
</dbReference>
<dbReference type="Gene3D" id="2.160.20.10">
    <property type="entry name" value="Single-stranded right-handed beta-helix, Pectin lyase-like"/>
    <property type="match status" value="1"/>
</dbReference>